<protein>
    <submittedName>
        <fullName evidence="7">Glycosyltransferase (Activator-dependent family)</fullName>
    </submittedName>
</protein>
<evidence type="ECO:0000256" key="2">
    <source>
        <dbReference type="ARBA" id="ARBA00022676"/>
    </source>
</evidence>
<dbReference type="SUPFAM" id="SSF53756">
    <property type="entry name" value="UDP-Glycosyltransferase/glycogen phosphorylase"/>
    <property type="match status" value="1"/>
</dbReference>
<dbReference type="InterPro" id="IPR048284">
    <property type="entry name" value="EryCIII-like_N"/>
</dbReference>
<dbReference type="AlphaFoldDB" id="A0A841CSX7"/>
<dbReference type="CDD" id="cd03784">
    <property type="entry name" value="GT1_Gtf-like"/>
    <property type="match status" value="1"/>
</dbReference>
<evidence type="ECO:0000256" key="3">
    <source>
        <dbReference type="ARBA" id="ARBA00022679"/>
    </source>
</evidence>
<dbReference type="Pfam" id="PF06722">
    <property type="entry name" value="EryCIII-like_C"/>
    <property type="match status" value="1"/>
</dbReference>
<keyword evidence="2" id="KW-0328">Glycosyltransferase</keyword>
<dbReference type="Pfam" id="PF21036">
    <property type="entry name" value="EryCIII-like_N"/>
    <property type="match status" value="1"/>
</dbReference>
<name>A0A841CSX7_9PSEU</name>
<accession>A0A841CSX7</accession>
<dbReference type="Gene3D" id="3.40.50.2000">
    <property type="entry name" value="Glycogen Phosphorylase B"/>
    <property type="match status" value="2"/>
</dbReference>
<comment type="similarity">
    <text evidence="1">Belongs to the glycosyltransferase 28 family.</text>
</comment>
<dbReference type="InterPro" id="IPR002213">
    <property type="entry name" value="UDP_glucos_trans"/>
</dbReference>
<dbReference type="GO" id="GO:0008194">
    <property type="term" value="F:UDP-glycosyltransferase activity"/>
    <property type="evidence" value="ECO:0007669"/>
    <property type="project" value="InterPro"/>
</dbReference>
<dbReference type="NCBIfam" id="TIGR04516">
    <property type="entry name" value="glycosyl_450act"/>
    <property type="match status" value="1"/>
</dbReference>
<dbReference type="RefSeq" id="WP_184694565.1">
    <property type="nucleotide sequence ID" value="NZ_JACHJN010000008.1"/>
</dbReference>
<evidence type="ECO:0000313" key="8">
    <source>
        <dbReference type="Proteomes" id="UP000547510"/>
    </source>
</evidence>
<dbReference type="Proteomes" id="UP000547510">
    <property type="component" value="Unassembled WGS sequence"/>
</dbReference>
<evidence type="ECO:0000313" key="7">
    <source>
        <dbReference type="EMBL" id="MBB5958536.1"/>
    </source>
</evidence>
<gene>
    <name evidence="7" type="ORF">FHS29_005144</name>
</gene>
<comment type="caution">
    <text evidence="7">The sequence shown here is derived from an EMBL/GenBank/DDBJ whole genome shotgun (WGS) entry which is preliminary data.</text>
</comment>
<proteinExistence type="inferred from homology"/>
<feature type="domain" description="Erythromycin biosynthesis protein CIII-like C-terminal" evidence="5">
    <location>
        <begin position="270"/>
        <end position="413"/>
    </location>
</feature>
<dbReference type="GO" id="GO:0016758">
    <property type="term" value="F:hexosyltransferase activity"/>
    <property type="evidence" value="ECO:0007669"/>
    <property type="project" value="UniProtKB-ARBA"/>
</dbReference>
<keyword evidence="4" id="KW-0045">Antibiotic biosynthesis</keyword>
<dbReference type="InterPro" id="IPR010610">
    <property type="entry name" value="EryCIII-like_C"/>
</dbReference>
<evidence type="ECO:0000256" key="1">
    <source>
        <dbReference type="ARBA" id="ARBA00006962"/>
    </source>
</evidence>
<evidence type="ECO:0000259" key="5">
    <source>
        <dbReference type="Pfam" id="PF06722"/>
    </source>
</evidence>
<keyword evidence="3 7" id="KW-0808">Transferase</keyword>
<keyword evidence="8" id="KW-1185">Reference proteome</keyword>
<organism evidence="7 8">
    <name type="scientific">Saccharothrix tamanrassetensis</name>
    <dbReference type="NCBI Taxonomy" id="1051531"/>
    <lineage>
        <taxon>Bacteria</taxon>
        <taxon>Bacillati</taxon>
        <taxon>Actinomycetota</taxon>
        <taxon>Actinomycetes</taxon>
        <taxon>Pseudonocardiales</taxon>
        <taxon>Pseudonocardiaceae</taxon>
        <taxon>Saccharothrix</taxon>
    </lineage>
</organism>
<dbReference type="EMBL" id="JACHJN010000008">
    <property type="protein sequence ID" value="MBB5958536.1"/>
    <property type="molecule type" value="Genomic_DNA"/>
</dbReference>
<feature type="domain" description="Erythromycin biosynthesis protein CIII-like N-terminal" evidence="6">
    <location>
        <begin position="22"/>
        <end position="254"/>
    </location>
</feature>
<dbReference type="PANTHER" id="PTHR48050">
    <property type="entry name" value="STEROL 3-BETA-GLUCOSYLTRANSFERASE"/>
    <property type="match status" value="1"/>
</dbReference>
<dbReference type="InterPro" id="IPR030953">
    <property type="entry name" value="Glycosyl_450act"/>
</dbReference>
<evidence type="ECO:0000256" key="4">
    <source>
        <dbReference type="ARBA" id="ARBA00023194"/>
    </source>
</evidence>
<dbReference type="GO" id="GO:0017000">
    <property type="term" value="P:antibiotic biosynthetic process"/>
    <property type="evidence" value="ECO:0007669"/>
    <property type="project" value="UniProtKB-KW"/>
</dbReference>
<evidence type="ECO:0000259" key="6">
    <source>
        <dbReference type="Pfam" id="PF21036"/>
    </source>
</evidence>
<dbReference type="PANTHER" id="PTHR48050:SF13">
    <property type="entry name" value="STEROL 3-BETA-GLUCOSYLTRANSFERASE UGT80A2"/>
    <property type="match status" value="1"/>
</dbReference>
<reference evidence="7 8" key="1">
    <citation type="submission" date="2020-08" db="EMBL/GenBank/DDBJ databases">
        <title>Genomic Encyclopedia of Type Strains, Phase III (KMG-III): the genomes of soil and plant-associated and newly described type strains.</title>
        <authorList>
            <person name="Whitman W."/>
        </authorList>
    </citation>
    <scope>NUCLEOTIDE SEQUENCE [LARGE SCALE GENOMIC DNA]</scope>
    <source>
        <strain evidence="7 8">CECT 8640</strain>
    </source>
</reference>
<dbReference type="InterPro" id="IPR050426">
    <property type="entry name" value="Glycosyltransferase_28"/>
</dbReference>
<sequence>MRVLFAANPEKAHLLAMVPLAWALRTAGHEVLFAGQPAFTETITQAGLTAVPVGRDIDLWQLIPRHPDLRDWTWDPAYGLPAPYDVAEEPGKADWDYLHQGYVDAVNDWHKPACFPMIAALVDFAKQWKPDLVVWEPLALAGPIAAKACGAAHARLLWSIDVFGVTRGHLVRLKDGRPDPLGDWMEAYARKYDFAYGEDMVTGQFTIDQLPASLRLEADLDYVPMQYIPYGGPATVPDWLKVPARRPRVALTMGLSLTDHEAGYSVGVQNVLDDVATLDIELVATLAEAEQKKLTRVPDNARIVSYAPLQALASTCSAVISHGGFGTFLTAARHAVPQLAAPWDFDGPAFAALAARQGSTLAIRADQATGPAVREAVQRLLDEPSFARRAAVLRDEINDMPTPNQLVPRLEELTAAHRAR</sequence>